<dbReference type="AlphaFoldDB" id="A0A3S7J958"/>
<dbReference type="Gene3D" id="1.10.3900.10">
    <property type="entry name" value="YacF-like"/>
    <property type="match status" value="1"/>
</dbReference>
<dbReference type="GO" id="GO:0032153">
    <property type="term" value="C:cell division site"/>
    <property type="evidence" value="ECO:0007669"/>
    <property type="project" value="TreeGrafter"/>
</dbReference>
<evidence type="ECO:0000256" key="4">
    <source>
        <dbReference type="ARBA" id="ARBA00023306"/>
    </source>
</evidence>
<dbReference type="EMBL" id="CP025628">
    <property type="protein sequence ID" value="AWD32210.1"/>
    <property type="molecule type" value="Genomic_DNA"/>
</dbReference>
<comment type="similarity">
    <text evidence="5">Belongs to the ZapD family.</text>
</comment>
<reference evidence="6 7" key="1">
    <citation type="journal article" date="2018" name="Parasitology">
        <title>The reduced genome of Candidatus Kinetoplastibacterium sorsogonicusi, the endosymbiont of Kentomonas sorsogonicus (Trypanosomatidae): loss of the haem-synthesis pathway.</title>
        <authorList>
            <person name="Silva F.M."/>
            <person name="Kostygov A.Y."/>
            <person name="Spodareva V.V."/>
            <person name="Butenko A."/>
            <person name="Tossou R."/>
            <person name="Lukes J."/>
            <person name="Yurchenko V."/>
            <person name="Alves J.M.P."/>
        </authorList>
    </citation>
    <scope>NUCLEOTIDE SEQUENCE [LARGE SCALE GENOMIC DNA]</scope>
    <source>
        <strain evidence="6 7">MF-08</strain>
    </source>
</reference>
<gene>
    <name evidence="5 6" type="primary">zapD</name>
    <name evidence="6" type="ORF">CKSOR_00066</name>
</gene>
<dbReference type="GO" id="GO:0043093">
    <property type="term" value="P:FtsZ-dependent cytokinesis"/>
    <property type="evidence" value="ECO:0007669"/>
    <property type="project" value="UniProtKB-UniRule"/>
</dbReference>
<dbReference type="PANTHER" id="PTHR39455">
    <property type="entry name" value="CELL DIVISION PROTEIN ZAPD"/>
    <property type="match status" value="1"/>
</dbReference>
<dbReference type="InterPro" id="IPR009777">
    <property type="entry name" value="ZapD"/>
</dbReference>
<comment type="subcellular location">
    <subcellularLocation>
        <location evidence="5">Cytoplasm</location>
    </subcellularLocation>
    <text evidence="5">Localizes to mid-cell in an FtsZ-dependent manner.</text>
</comment>
<comment type="subunit">
    <text evidence="5">Interacts with FtsZ.</text>
</comment>
<dbReference type="Pfam" id="PF07072">
    <property type="entry name" value="ZapD"/>
    <property type="match status" value="1"/>
</dbReference>
<dbReference type="Proteomes" id="UP000266796">
    <property type="component" value="Chromosome"/>
</dbReference>
<organism evidence="6 7">
    <name type="scientific">Candidatus Kinetoplastidibacterium kentomonadis</name>
    <dbReference type="NCBI Taxonomy" id="1576550"/>
    <lineage>
        <taxon>Bacteria</taxon>
        <taxon>Pseudomonadati</taxon>
        <taxon>Pseudomonadota</taxon>
        <taxon>Betaproteobacteria</taxon>
        <taxon>Candidatus Kinetoplastidibacterium</taxon>
    </lineage>
</organism>
<evidence type="ECO:0000256" key="2">
    <source>
        <dbReference type="ARBA" id="ARBA00022618"/>
    </source>
</evidence>
<dbReference type="KEGG" id="kso:CKSOR_00066"/>
<dbReference type="InterPro" id="IPR027462">
    <property type="entry name" value="ZapD_C"/>
</dbReference>
<dbReference type="NCBIfam" id="NF003656">
    <property type="entry name" value="PRK05287.1-4"/>
    <property type="match status" value="1"/>
</dbReference>
<dbReference type="HAMAP" id="MF_01092">
    <property type="entry name" value="ZapD"/>
    <property type="match status" value="1"/>
</dbReference>
<evidence type="ECO:0000313" key="7">
    <source>
        <dbReference type="Proteomes" id="UP000266796"/>
    </source>
</evidence>
<dbReference type="PANTHER" id="PTHR39455:SF1">
    <property type="entry name" value="CELL DIVISION PROTEIN ZAPD"/>
    <property type="match status" value="1"/>
</dbReference>
<evidence type="ECO:0000256" key="1">
    <source>
        <dbReference type="ARBA" id="ARBA00022490"/>
    </source>
</evidence>
<evidence type="ECO:0000256" key="5">
    <source>
        <dbReference type="HAMAP-Rule" id="MF_01092"/>
    </source>
</evidence>
<dbReference type="InterPro" id="IPR036268">
    <property type="entry name" value="ZapD_sf"/>
</dbReference>
<comment type="function">
    <text evidence="5">Cell division factor that enhances FtsZ-ring assembly. Directly interacts with FtsZ and promotes bundling of FtsZ protofilaments, with a reduction in FtsZ GTPase activity.</text>
</comment>
<keyword evidence="1 5" id="KW-0963">Cytoplasm</keyword>
<dbReference type="GO" id="GO:0000917">
    <property type="term" value="P:division septum assembly"/>
    <property type="evidence" value="ECO:0007669"/>
    <property type="project" value="UniProtKB-KW"/>
</dbReference>
<evidence type="ECO:0000313" key="6">
    <source>
        <dbReference type="EMBL" id="AWD32210.1"/>
    </source>
</evidence>
<keyword evidence="2 5" id="KW-0132">Cell division</keyword>
<accession>A0A3S7J958</accession>
<protein>
    <recommendedName>
        <fullName evidence="5">Cell division protein ZapD</fullName>
    </recommendedName>
    <alternativeName>
        <fullName evidence="5">Z ring-associated protein D</fullName>
    </alternativeName>
</protein>
<keyword evidence="7" id="KW-1185">Reference proteome</keyword>
<dbReference type="GO" id="GO:0005737">
    <property type="term" value="C:cytoplasm"/>
    <property type="evidence" value="ECO:0007669"/>
    <property type="project" value="UniProtKB-SubCell"/>
</dbReference>
<sequence length="255" mass="30166">MSKVIFFEYPFNEKIRVYLRLEYLFKHLFLFSDPKGVSAISHHIAISTLFEILELMERVDIKNYLLQDLEKQKTVLLNLRSNINVDQQILENSICEIKQNLISLANNGKPGQFLRDHEWLNSIRGRFSVSGFTPHVDMPSYYFWQNQSFEYRSKNIEKWIDSLIPIYDSLAIIIKFLRASNYNKKFLAKNGSYRKMLGGQVYQLLRIMVNDNNKVFPEISANKHIISIRFFNHDHELKPSHVSQDVEFYMSLCNI</sequence>
<dbReference type="SUPFAM" id="SSF160950">
    <property type="entry name" value="YacF-like"/>
    <property type="match status" value="1"/>
</dbReference>
<keyword evidence="3 5" id="KW-0717">Septation</keyword>
<evidence type="ECO:0000256" key="3">
    <source>
        <dbReference type="ARBA" id="ARBA00023210"/>
    </source>
</evidence>
<proteinExistence type="inferred from homology"/>
<keyword evidence="4 5" id="KW-0131">Cell cycle</keyword>
<name>A0A3S7J958_9PROT</name>
<dbReference type="Gene3D" id="2.60.440.10">
    <property type="entry name" value="YacF-like domains"/>
    <property type="match status" value="1"/>
</dbReference>
<dbReference type="RefSeq" id="WP_234411225.1">
    <property type="nucleotide sequence ID" value="NZ_CP025628.1"/>
</dbReference>